<accession>A0A5K1V889</accession>
<dbReference type="VEuPathDB" id="AmoebaDB:EHI7A_113800"/>
<comment type="caution">
    <text evidence="2">The sequence shown here is derived from an EMBL/GenBank/DDBJ whole genome shotgun (WGS) entry which is preliminary data.</text>
</comment>
<feature type="region of interest" description="Disordered" evidence="1">
    <location>
        <begin position="670"/>
        <end position="908"/>
    </location>
</feature>
<feature type="compositionally biased region" description="Basic and acidic residues" evidence="1">
    <location>
        <begin position="480"/>
        <end position="490"/>
    </location>
</feature>
<dbReference type="VEuPathDB" id="AmoebaDB:KM1_215960"/>
<sequence>MSQAETIMKGYIIFHLDNGKYVQDITSDSSINISEYEQEVSEKNKQKFGFWLEDKEGVIFKFTKTTENNEKEYCWCYKRKGTTRSSLVIFNNDSETIYNHIKNLPRKKNDIEPWLKREFGEVIIKEQKEIKQENNHTQKDTDDNGETQKENQINIQEQKKLEENDENINTIKNDKKAFTDKINTDDKPTKIEEIIEKDKFEITTEQQINEESKGEEIKQNNQENKLKENDNKQDSTEEYKIEDEKSQERNLHIKEENETIKSEKEENQQIKTSTPLQTTKEIEPQQSSQEEILEKVIANENENTNINREVEKTQNETESKERESNNIENDKKIYLETQIVEETSIKAISKNEDKSGDIQIFGQEGNNKSSEEEVNKEELNNEEDKKEEDKKEENERNKNENNDEDSQKKKEEFKKCDELADTLESINENKESFDTFNKEENTIDKPEIQSENKQQIEEGSQTINPKQEIIKKEKKIQEIKDDKEKVEKSESNILQEEVLSNSPEELKNSGDIENDNGQKVVEKNITDIKMENIKENEIKVSENVLEETEIDITKKPIHETTHDEISNEEEEDKTQQLKKTILEENSEGKVETIQEAKNEIINEKPQGQQQKEEDTISEVKIESLQEENTTHEIKTKIEENKQTTINEEEQNEVDTAKIKNEDNNYIKLEKKTMEDEHSEDIENKTETSQDIEDITNIKELNKREYENNTEGNNNGNNLETKNEDKPLTEESEIEEITQKQIEEKQIEKESNNVESKQLDVENNNTIQLKEEEKNKTELKDNNNEKEEDNFIKDNIEKTQNDSERKIENHTEADELTKQTPNLLDKEEIDNENEEITKIQQTINKEEDIKEEDIKEDKQKKSLTNDESTEGKQQQHTELNEKETIQTSEDENSIIENSEQEYNEDGPKEGNWEISYHMFNVGQGDCALLLIKNYNGNKWIVRKRVLIDAGNQNKLKERNLGKEQYNFLNKILFKLNLNKQSKTFDAIIISHWDADHYKGLLNTGYTTDYLFCPQESIKHEFIKSLQPKKTYIGIDEIFGTSSKLKPVSVIDILFGEREFGKKNHIDIQLIGCDGMIAFENNPLPSEGNSFSATNRSCLSCLISVRDIHLLTCGDLGINCDDYVRRCIHSMGINQIQIIKVNHHGSETTFNENKFINEFNHQYILFSYGKHDRYKHPSTSVLACALTKFKGTAIATNYPLYSPSYKEIIDEKLIIGSKGITVSMHYNNTYDVKADNFTAHEDLNENKFVTTNPPVEIIEGVENERDIEEETKQKKKEEQTNELKCDDETKGITPKKEDVENNQNEVSLSDSSVCSSLILSLPSHENNISKEVTDEVSDSQIDLSINNETIINQTELSEDNKENRMTNEEEDIYRIVKEMIKGTCLEKYLTPEIIKDCKHYEKEEVVKLLQTMGLEEIIQKNQYYFE</sequence>
<dbReference type="PANTHER" id="PTHR30619">
    <property type="entry name" value="DNA INTERNALIZATION/COMPETENCE PROTEIN COMEC/REC2"/>
    <property type="match status" value="1"/>
</dbReference>
<evidence type="ECO:0000313" key="2">
    <source>
        <dbReference type="EMBL" id="GAT95956.1"/>
    </source>
</evidence>
<evidence type="ECO:0000256" key="1">
    <source>
        <dbReference type="SAM" id="MobiDB-lite"/>
    </source>
</evidence>
<feature type="compositionally biased region" description="Basic and acidic residues" evidence="1">
    <location>
        <begin position="580"/>
        <end position="590"/>
    </location>
</feature>
<dbReference type="VEuPathDB" id="AmoebaDB:EHI5A_130870"/>
<feature type="compositionally biased region" description="Basic and acidic residues" evidence="1">
    <location>
        <begin position="369"/>
        <end position="418"/>
    </location>
</feature>
<feature type="compositionally biased region" description="Polar residues" evidence="1">
    <location>
        <begin position="269"/>
        <end position="279"/>
    </location>
</feature>
<dbReference type="OMA" id="CMMSYEM"/>
<feature type="compositionally biased region" description="Polar residues" evidence="1">
    <location>
        <begin position="492"/>
        <end position="503"/>
    </location>
</feature>
<evidence type="ECO:0008006" key="4">
    <source>
        <dbReference type="Google" id="ProtNLM"/>
    </source>
</evidence>
<name>A0A5K1V889_ENTHI</name>
<feature type="compositionally biased region" description="Acidic residues" evidence="1">
    <location>
        <begin position="887"/>
        <end position="903"/>
    </location>
</feature>
<feature type="compositionally biased region" description="Low complexity" evidence="1">
    <location>
        <begin position="708"/>
        <end position="719"/>
    </location>
</feature>
<feature type="compositionally biased region" description="Basic and acidic residues" evidence="1">
    <location>
        <begin position="843"/>
        <end position="883"/>
    </location>
</feature>
<feature type="region of interest" description="Disordered" evidence="1">
    <location>
        <begin position="206"/>
        <end position="466"/>
    </location>
</feature>
<dbReference type="PANTHER" id="PTHR30619:SF1">
    <property type="entry name" value="RECOMBINATION PROTEIN 2"/>
    <property type="match status" value="1"/>
</dbReference>
<feature type="compositionally biased region" description="Basic and acidic residues" evidence="1">
    <location>
        <begin position="768"/>
        <end position="816"/>
    </location>
</feature>
<dbReference type="Proteomes" id="UP000078387">
    <property type="component" value="Unassembled WGS sequence"/>
</dbReference>
<feature type="compositionally biased region" description="Basic and acidic residues" evidence="1">
    <location>
        <begin position="1268"/>
        <end position="1297"/>
    </location>
</feature>
<protein>
    <recommendedName>
        <fullName evidence="4">Metallo-beta-lactamase domain-containing protein</fullName>
    </recommendedName>
</protein>
<proteinExistence type="predicted"/>
<feature type="region of interest" description="Disordered" evidence="1">
    <location>
        <begin position="480"/>
        <end position="518"/>
    </location>
</feature>
<dbReference type="Gene3D" id="3.60.15.10">
    <property type="entry name" value="Ribonuclease Z/Hydroxyacylglutathione hydrolase-like"/>
    <property type="match status" value="1"/>
</dbReference>
<gene>
    <name evidence="2" type="ORF">CL6EHI_145970</name>
</gene>
<feature type="compositionally biased region" description="Basic and acidic residues" evidence="1">
    <location>
        <begin position="128"/>
        <end position="149"/>
    </location>
</feature>
<dbReference type="EMBL" id="BDEQ01000001">
    <property type="protein sequence ID" value="GAT95956.1"/>
    <property type="molecule type" value="Genomic_DNA"/>
</dbReference>
<dbReference type="VEuPathDB" id="AmoebaDB:EHI8A_095510"/>
<reference evidence="2 3" key="1">
    <citation type="submission" date="2016-05" db="EMBL/GenBank/DDBJ databases">
        <title>First whole genome sequencing of Entamoeba histolytica HM1:IMSS-clone-6.</title>
        <authorList>
            <person name="Mukherjee Avik.K."/>
            <person name="Izumyama S."/>
            <person name="Nakada-Tsukui K."/>
            <person name="Nozaki T."/>
        </authorList>
    </citation>
    <scope>NUCLEOTIDE SEQUENCE [LARGE SCALE GENOMIC DNA]</scope>
    <source>
        <strain evidence="2 3">HM1:IMSS clone 6</strain>
    </source>
</reference>
<feature type="region of interest" description="Disordered" evidence="1">
    <location>
        <begin position="1266"/>
        <end position="1305"/>
    </location>
</feature>
<feature type="compositionally biased region" description="Basic and acidic residues" evidence="1">
    <location>
        <begin position="695"/>
        <end position="706"/>
    </location>
</feature>
<organism evidence="2 3">
    <name type="scientific">Entamoeba histolytica</name>
    <dbReference type="NCBI Taxonomy" id="5759"/>
    <lineage>
        <taxon>Eukaryota</taxon>
        <taxon>Amoebozoa</taxon>
        <taxon>Evosea</taxon>
        <taxon>Archamoebae</taxon>
        <taxon>Mastigamoebida</taxon>
        <taxon>Entamoebidae</taxon>
        <taxon>Entamoeba</taxon>
    </lineage>
</organism>
<feature type="region of interest" description="Disordered" evidence="1">
    <location>
        <begin position="128"/>
        <end position="151"/>
    </location>
</feature>
<feature type="compositionally biased region" description="Basic and acidic residues" evidence="1">
    <location>
        <begin position="210"/>
        <end position="268"/>
    </location>
</feature>
<dbReference type="VEuPathDB" id="AmoebaDB:EHI_145970"/>
<feature type="compositionally biased region" description="Basic and acidic residues" evidence="1">
    <location>
        <begin position="551"/>
        <end position="565"/>
    </location>
</feature>
<evidence type="ECO:0000313" key="3">
    <source>
        <dbReference type="Proteomes" id="UP000078387"/>
    </source>
</evidence>
<dbReference type="SUPFAM" id="SSF56281">
    <property type="entry name" value="Metallo-hydrolase/oxidoreductase"/>
    <property type="match status" value="1"/>
</dbReference>
<dbReference type="InterPro" id="IPR052159">
    <property type="entry name" value="Competence_DNA_uptake"/>
</dbReference>
<feature type="compositionally biased region" description="Basic and acidic residues" evidence="1">
    <location>
        <begin position="670"/>
        <end position="687"/>
    </location>
</feature>
<feature type="compositionally biased region" description="Basic and acidic residues" evidence="1">
    <location>
        <begin position="308"/>
        <end position="334"/>
    </location>
</feature>
<feature type="compositionally biased region" description="Basic and acidic residues" evidence="1">
    <location>
        <begin position="427"/>
        <end position="456"/>
    </location>
</feature>
<dbReference type="InterPro" id="IPR036866">
    <property type="entry name" value="RibonucZ/Hydroxyglut_hydro"/>
</dbReference>
<dbReference type="VEuPathDB" id="AmoebaDB:KM1_167090"/>
<feature type="compositionally biased region" description="Basic and acidic residues" evidence="1">
    <location>
        <begin position="736"/>
        <end position="759"/>
    </location>
</feature>
<feature type="region of interest" description="Disordered" evidence="1">
    <location>
        <begin position="637"/>
        <end position="658"/>
    </location>
</feature>
<feature type="region of interest" description="Disordered" evidence="1">
    <location>
        <begin position="551"/>
        <end position="590"/>
    </location>
</feature>